<dbReference type="RefSeq" id="WP_186953589.1">
    <property type="nucleotide sequence ID" value="NZ_JACOFX010000004.1"/>
</dbReference>
<comment type="caution">
    <text evidence="1">The sequence shown here is derived from an EMBL/GenBank/DDBJ whole genome shotgun (WGS) entry which is preliminary data.</text>
</comment>
<sequence length="143" mass="16462">MNEQNQVQQAKEPEWINHPLVGQYMYRVKHNDWVAKAPVHGIDYSVSLNAMGTEPIQAQMDTFAELIARLPGIISSSNLPDAPTDEWREKHPEYRLLNAKVQYLSIREDGNFLIYLGAFPEDDWSPSFETSPDFIVIEAEWIT</sequence>
<accession>A0ABR6Z8D8</accession>
<gene>
    <name evidence="1" type="ORF">H8L47_10710</name>
</gene>
<reference evidence="1 2" key="1">
    <citation type="submission" date="2020-08" db="EMBL/GenBank/DDBJ databases">
        <title>Novel species isolated from subtropical streams in China.</title>
        <authorList>
            <person name="Lu H."/>
        </authorList>
    </citation>
    <scope>NUCLEOTIDE SEQUENCE [LARGE SCALE GENOMIC DNA]</scope>
    <source>
        <strain evidence="1 2">NL8W</strain>
    </source>
</reference>
<proteinExistence type="predicted"/>
<dbReference type="EMBL" id="JACOFX010000004">
    <property type="protein sequence ID" value="MBC3908038.1"/>
    <property type="molecule type" value="Genomic_DNA"/>
</dbReference>
<dbReference type="Proteomes" id="UP000646911">
    <property type="component" value="Unassembled WGS sequence"/>
</dbReference>
<evidence type="ECO:0000313" key="1">
    <source>
        <dbReference type="EMBL" id="MBC3908038.1"/>
    </source>
</evidence>
<keyword evidence="2" id="KW-1185">Reference proteome</keyword>
<organism evidence="1 2">
    <name type="scientific">Undibacterium umbellatum</name>
    <dbReference type="NCBI Taxonomy" id="2762300"/>
    <lineage>
        <taxon>Bacteria</taxon>
        <taxon>Pseudomonadati</taxon>
        <taxon>Pseudomonadota</taxon>
        <taxon>Betaproteobacteria</taxon>
        <taxon>Burkholderiales</taxon>
        <taxon>Oxalobacteraceae</taxon>
        <taxon>Undibacterium</taxon>
    </lineage>
</organism>
<evidence type="ECO:0000313" key="2">
    <source>
        <dbReference type="Proteomes" id="UP000646911"/>
    </source>
</evidence>
<evidence type="ECO:0008006" key="3">
    <source>
        <dbReference type="Google" id="ProtNLM"/>
    </source>
</evidence>
<name>A0ABR6Z8D8_9BURK</name>
<protein>
    <recommendedName>
        <fullName evidence="3">DUF1795 domain-containing protein</fullName>
    </recommendedName>
</protein>